<accession>A0A645HIZ4</accession>
<gene>
    <name evidence="1" type="ORF">SDC9_186510</name>
</gene>
<organism evidence="1">
    <name type="scientific">bioreactor metagenome</name>
    <dbReference type="NCBI Taxonomy" id="1076179"/>
    <lineage>
        <taxon>unclassified sequences</taxon>
        <taxon>metagenomes</taxon>
        <taxon>ecological metagenomes</taxon>
    </lineage>
</organism>
<sequence>MKRDSLTVSQARKTAYHWLALQMGIDFVDCHIGEFDIEQCNEVIRICKPYIGKAMQQIQNSKNNYSVT</sequence>
<dbReference type="Pfam" id="PF11672">
    <property type="entry name" value="DUF3268"/>
    <property type="match status" value="1"/>
</dbReference>
<dbReference type="AlphaFoldDB" id="A0A645HIZ4"/>
<reference evidence="1" key="1">
    <citation type="submission" date="2019-08" db="EMBL/GenBank/DDBJ databases">
        <authorList>
            <person name="Kucharzyk K."/>
            <person name="Murdoch R.W."/>
            <person name="Higgins S."/>
            <person name="Loffler F."/>
        </authorList>
    </citation>
    <scope>NUCLEOTIDE SEQUENCE</scope>
</reference>
<dbReference type="EMBL" id="VSSQ01094538">
    <property type="protein sequence ID" value="MPN38985.1"/>
    <property type="molecule type" value="Genomic_DNA"/>
</dbReference>
<name>A0A645HIZ4_9ZZZZ</name>
<proteinExistence type="predicted"/>
<dbReference type="InterPro" id="IPR021686">
    <property type="entry name" value="DUF3268"/>
</dbReference>
<comment type="caution">
    <text evidence="1">The sequence shown here is derived from an EMBL/GenBank/DDBJ whole genome shotgun (WGS) entry which is preliminary data.</text>
</comment>
<evidence type="ECO:0000313" key="1">
    <source>
        <dbReference type="EMBL" id="MPN38985.1"/>
    </source>
</evidence>
<protein>
    <submittedName>
        <fullName evidence="1">Uncharacterized protein</fullName>
    </submittedName>
</protein>